<dbReference type="GeneID" id="300266731"/>
<gene>
    <name evidence="4" type="ORF">I5Q09_05585</name>
    <name evidence="3" type="ORF">IRZ65_10440</name>
    <name evidence="5" type="ORF">NCTC11842_04354</name>
</gene>
<evidence type="ECO:0000313" key="3">
    <source>
        <dbReference type="EMBL" id="MBF8641102.1"/>
    </source>
</evidence>
<sequence>MIRLAAFSVLSCLMLAGCAGATSDKACRAFSPPPVSVATPTGQNDERVATTTGASDQTTSADGCR</sequence>
<keyword evidence="7" id="KW-1185">Reference proteome</keyword>
<proteinExistence type="predicted"/>
<feature type="region of interest" description="Disordered" evidence="1">
    <location>
        <begin position="32"/>
        <end position="65"/>
    </location>
</feature>
<dbReference type="Proteomes" id="UP000250443">
    <property type="component" value="Unassembled WGS sequence"/>
</dbReference>
<reference evidence="3 7" key="2">
    <citation type="submission" date="2020-10" db="EMBL/GenBank/DDBJ databases">
        <title>Genome sequences of Pseudomonas isolates.</title>
        <authorList>
            <person name="Wessels L."/>
            <person name="Reich F."/>
            <person name="Hammerl J."/>
        </authorList>
    </citation>
    <scope>NUCLEOTIDE SEQUENCE [LARGE SCALE GENOMIC DNA]</scope>
    <source>
        <strain evidence="3 7">20-MO00624-0</strain>
    </source>
</reference>
<keyword evidence="2" id="KW-0732">Signal</keyword>
<evidence type="ECO:0000313" key="7">
    <source>
        <dbReference type="Proteomes" id="UP000626180"/>
    </source>
</evidence>
<dbReference type="PROSITE" id="PS51257">
    <property type="entry name" value="PROKAR_LIPOPROTEIN"/>
    <property type="match status" value="1"/>
</dbReference>
<evidence type="ECO:0000256" key="1">
    <source>
        <dbReference type="SAM" id="MobiDB-lite"/>
    </source>
</evidence>
<evidence type="ECO:0000313" key="8">
    <source>
        <dbReference type="Proteomes" id="UP000638986"/>
    </source>
</evidence>
<organism evidence="5 6">
    <name type="scientific">Pseudomonas luteola</name>
    <dbReference type="NCBI Taxonomy" id="47886"/>
    <lineage>
        <taxon>Bacteria</taxon>
        <taxon>Pseudomonadati</taxon>
        <taxon>Pseudomonadota</taxon>
        <taxon>Gammaproteobacteria</taxon>
        <taxon>Pseudomonadales</taxon>
        <taxon>Pseudomonadaceae</taxon>
        <taxon>Pseudomonas</taxon>
    </lineage>
</organism>
<dbReference type="EMBL" id="UAUF01000014">
    <property type="protein sequence ID" value="SPZ12239.1"/>
    <property type="molecule type" value="Genomic_DNA"/>
</dbReference>
<evidence type="ECO:0008006" key="9">
    <source>
        <dbReference type="Google" id="ProtNLM"/>
    </source>
</evidence>
<dbReference type="RefSeq" id="WP_010796100.1">
    <property type="nucleotide sequence ID" value="NZ_CP044086.1"/>
</dbReference>
<name>A0A2X2EV25_PSELU</name>
<evidence type="ECO:0000313" key="4">
    <source>
        <dbReference type="EMBL" id="MBH3438152.1"/>
    </source>
</evidence>
<evidence type="ECO:0000313" key="5">
    <source>
        <dbReference type="EMBL" id="SPZ12239.1"/>
    </source>
</evidence>
<evidence type="ECO:0000313" key="6">
    <source>
        <dbReference type="Proteomes" id="UP000250443"/>
    </source>
</evidence>
<accession>A0A2X2EV25</accession>
<reference evidence="5 6" key="1">
    <citation type="submission" date="2018-06" db="EMBL/GenBank/DDBJ databases">
        <authorList>
            <consortium name="Pathogen Informatics"/>
            <person name="Doyle S."/>
        </authorList>
    </citation>
    <scope>NUCLEOTIDE SEQUENCE [LARGE SCALE GENOMIC DNA]</scope>
    <source>
        <strain evidence="5 6">NCTC11842</strain>
    </source>
</reference>
<feature type="compositionally biased region" description="Polar residues" evidence="1">
    <location>
        <begin position="38"/>
        <end position="65"/>
    </location>
</feature>
<protein>
    <recommendedName>
        <fullName evidence="9">Lipoprotein</fullName>
    </recommendedName>
</protein>
<dbReference type="AlphaFoldDB" id="A0A2X2EV25"/>
<feature type="signal peptide" evidence="2">
    <location>
        <begin position="1"/>
        <end position="21"/>
    </location>
</feature>
<dbReference type="Proteomes" id="UP000626180">
    <property type="component" value="Unassembled WGS sequence"/>
</dbReference>
<dbReference type="Proteomes" id="UP000638986">
    <property type="component" value="Unassembled WGS sequence"/>
</dbReference>
<reference evidence="4 8" key="3">
    <citation type="submission" date="2020-11" db="EMBL/GenBank/DDBJ databases">
        <title>Enhanced detection system for hospital associated transmission using whole genome sequencing surveillance.</title>
        <authorList>
            <person name="Harrison L.H."/>
            <person name="Van Tyne D."/>
            <person name="Marsh J.W."/>
            <person name="Griffith M.P."/>
            <person name="Snyder D.J."/>
            <person name="Cooper V.S."/>
            <person name="Mustapha M."/>
        </authorList>
    </citation>
    <scope>NUCLEOTIDE SEQUENCE [LARGE SCALE GENOMIC DNA]</scope>
    <source>
        <strain evidence="4 8">PSB00013</strain>
    </source>
</reference>
<dbReference type="EMBL" id="JADMCD010000004">
    <property type="protein sequence ID" value="MBF8641102.1"/>
    <property type="molecule type" value="Genomic_DNA"/>
</dbReference>
<dbReference type="EMBL" id="JADTXM010000003">
    <property type="protein sequence ID" value="MBH3438152.1"/>
    <property type="molecule type" value="Genomic_DNA"/>
</dbReference>
<evidence type="ECO:0000256" key="2">
    <source>
        <dbReference type="SAM" id="SignalP"/>
    </source>
</evidence>
<feature type="chain" id="PRO_5044386928" description="Lipoprotein" evidence="2">
    <location>
        <begin position="22"/>
        <end position="65"/>
    </location>
</feature>